<keyword evidence="8 10" id="KW-0472">Membrane</keyword>
<dbReference type="InterPro" id="IPR003439">
    <property type="entry name" value="ABC_transporter-like_ATP-bd"/>
</dbReference>
<dbReference type="InterPro" id="IPR039421">
    <property type="entry name" value="Type_1_exporter"/>
</dbReference>
<dbReference type="AlphaFoldDB" id="A0A1B1MW18"/>
<dbReference type="GO" id="GO:0016887">
    <property type="term" value="F:ATP hydrolysis activity"/>
    <property type="evidence" value="ECO:0007669"/>
    <property type="project" value="InterPro"/>
</dbReference>
<dbReference type="Gene3D" id="1.20.1560.10">
    <property type="entry name" value="ABC transporter type 1, transmembrane domain"/>
    <property type="match status" value="1"/>
</dbReference>
<dbReference type="SMART" id="SM00382">
    <property type="entry name" value="AAA"/>
    <property type="match status" value="1"/>
</dbReference>
<reference evidence="13 14" key="1">
    <citation type="submission" date="2016-01" db="EMBL/GenBank/DDBJ databases">
        <title>Complete Genome Sequence of Paenibacillus yonginensis DCY84, a novel Plant Growth-Promoting Bacteria with Elicitation of Induced Systemic Resistance.</title>
        <authorList>
            <person name="Kim Y.J."/>
            <person name="Yang D.C."/>
            <person name="Sukweenadhi J."/>
        </authorList>
    </citation>
    <scope>NUCLEOTIDE SEQUENCE [LARGE SCALE GENOMIC DNA]</scope>
    <source>
        <strain evidence="13 14">DCY84</strain>
    </source>
</reference>
<dbReference type="InterPro" id="IPR027417">
    <property type="entry name" value="P-loop_NTPase"/>
</dbReference>
<accession>A0A1B1MW18</accession>
<evidence type="ECO:0000256" key="7">
    <source>
        <dbReference type="ARBA" id="ARBA00022989"/>
    </source>
</evidence>
<dbReference type="OrthoDB" id="9770415at2"/>
<evidence type="ECO:0000256" key="1">
    <source>
        <dbReference type="ARBA" id="ARBA00004651"/>
    </source>
</evidence>
<evidence type="ECO:0000259" key="12">
    <source>
        <dbReference type="PROSITE" id="PS50929"/>
    </source>
</evidence>
<feature type="transmembrane region" description="Helical" evidence="10">
    <location>
        <begin position="116"/>
        <end position="136"/>
    </location>
</feature>
<dbReference type="RefSeq" id="WP_068693580.1">
    <property type="nucleotide sequence ID" value="NZ_CP014167.1"/>
</dbReference>
<dbReference type="CDD" id="cd18547">
    <property type="entry name" value="ABC_6TM_Tm288_like"/>
    <property type="match status" value="1"/>
</dbReference>
<comment type="subcellular location">
    <subcellularLocation>
        <location evidence="1">Cell membrane</location>
        <topology evidence="1">Multi-pass membrane protein</topology>
    </subcellularLocation>
</comment>
<evidence type="ECO:0000256" key="2">
    <source>
        <dbReference type="ARBA" id="ARBA00022448"/>
    </source>
</evidence>
<dbReference type="KEGG" id="pyg:AWM70_01020"/>
<dbReference type="GO" id="GO:0015421">
    <property type="term" value="F:ABC-type oligopeptide transporter activity"/>
    <property type="evidence" value="ECO:0007669"/>
    <property type="project" value="TreeGrafter"/>
</dbReference>
<keyword evidence="2" id="KW-0813">Transport</keyword>
<dbReference type="EMBL" id="CP014167">
    <property type="protein sequence ID" value="ANS73337.1"/>
    <property type="molecule type" value="Genomic_DNA"/>
</dbReference>
<dbReference type="Gene3D" id="3.40.50.300">
    <property type="entry name" value="P-loop containing nucleotide triphosphate hydrolases"/>
    <property type="match status" value="1"/>
</dbReference>
<feature type="transmembrane region" description="Helical" evidence="10">
    <location>
        <begin position="195"/>
        <end position="215"/>
    </location>
</feature>
<feature type="domain" description="ABC transporter" evidence="11">
    <location>
        <begin position="396"/>
        <end position="630"/>
    </location>
</feature>
<dbReference type="Pfam" id="PF00005">
    <property type="entry name" value="ABC_tran"/>
    <property type="match status" value="1"/>
</dbReference>
<name>A0A1B1MW18_9BACL</name>
<evidence type="ECO:0000256" key="10">
    <source>
        <dbReference type="SAM" id="Phobius"/>
    </source>
</evidence>
<evidence type="ECO:0000256" key="6">
    <source>
        <dbReference type="ARBA" id="ARBA00022840"/>
    </source>
</evidence>
<keyword evidence="6 13" id="KW-0067">ATP-binding</keyword>
<dbReference type="STRING" id="1462996.AWM70_01020"/>
<dbReference type="PROSITE" id="PS50893">
    <property type="entry name" value="ABC_TRANSPORTER_2"/>
    <property type="match status" value="1"/>
</dbReference>
<dbReference type="PROSITE" id="PS00211">
    <property type="entry name" value="ABC_TRANSPORTER_1"/>
    <property type="match status" value="1"/>
</dbReference>
<dbReference type="GO" id="GO:0005886">
    <property type="term" value="C:plasma membrane"/>
    <property type="evidence" value="ECO:0007669"/>
    <property type="project" value="UniProtKB-SubCell"/>
</dbReference>
<dbReference type="FunFam" id="3.40.50.300:FF:000287">
    <property type="entry name" value="Multidrug ABC transporter ATP-binding protein"/>
    <property type="match status" value="1"/>
</dbReference>
<dbReference type="PROSITE" id="PS50929">
    <property type="entry name" value="ABC_TM1F"/>
    <property type="match status" value="1"/>
</dbReference>
<feature type="compositionally biased region" description="Low complexity" evidence="9">
    <location>
        <begin position="23"/>
        <end position="35"/>
    </location>
</feature>
<dbReference type="PANTHER" id="PTHR43394:SF1">
    <property type="entry name" value="ATP-BINDING CASSETTE SUB-FAMILY B MEMBER 10, MITOCHONDRIAL"/>
    <property type="match status" value="1"/>
</dbReference>
<dbReference type="CDD" id="cd03254">
    <property type="entry name" value="ABCC_Glucan_exporter_like"/>
    <property type="match status" value="1"/>
</dbReference>
<sequence length="639" mass="70660">MFKTFVEPFKHPYPKLEQLDSNAGTAGAKAGTPVPAGGGPGARAGSSARGRLKPKAKPKNWSAALGRIWIYLAKRKLKLMLVLLMVVFSSALSLLGPYLIGAAVDRYLEGGNDGQWVRFLVGLALVYLLFSLTSWLQNIWMIEIAQETVYRMRHDLFSHLHRLPIPFFGKRQQGEIMSRLTNDVDNVSSTLNSSAIQLFSSVLILIGTLSVMLFLSPLLTLLTFIVVPLMMLGMRWITRRTGPLYKQRQRNLGELNGYIEETLSGQRIIKAFSQEEKVIRGFRQRNEEIRYSGFWAQTISGFIPKLMNGLNNLSFAIVAGMGGILAIQGSITVGVILVFVEYARQFTRPLNDLANQWNTLLSAVAGAERVFEVIDEEVETKDELEAASVSRVEGAVAFSHVGFSYEADGDTLSDISFEAKPGEMIALVGPTGAGKTTLIQLLSRFYDATSGTITLDGRDIRSMKRESLRSHMAFVLQDSFLFQGTIRENIRFGRLDATDEEVEEAAKLANAHGFISRLPGGYDKVLDVGGSGISQGQKQLLAIARAILSNPALLVLDEATSSIDTVTELKIQEGLQRLMQGRTSFVIAHRLNTVRQADKILVLKEGRLIEQGSHEELLAQGGFYSSLYYGRLEEQQQEV</sequence>
<keyword evidence="14" id="KW-1185">Reference proteome</keyword>
<dbReference type="SUPFAM" id="SSF52540">
    <property type="entry name" value="P-loop containing nucleoside triphosphate hydrolases"/>
    <property type="match status" value="1"/>
</dbReference>
<evidence type="ECO:0000313" key="14">
    <source>
        <dbReference type="Proteomes" id="UP000092573"/>
    </source>
</evidence>
<protein>
    <submittedName>
        <fullName evidence="13">Multidrug ABC transporter ATP-binding protein</fullName>
    </submittedName>
</protein>
<keyword evidence="3" id="KW-1003">Cell membrane</keyword>
<feature type="region of interest" description="Disordered" evidence="9">
    <location>
        <begin position="23"/>
        <end position="55"/>
    </location>
</feature>
<evidence type="ECO:0000256" key="9">
    <source>
        <dbReference type="SAM" id="MobiDB-lite"/>
    </source>
</evidence>
<keyword evidence="4 10" id="KW-0812">Transmembrane</keyword>
<evidence type="ECO:0000256" key="3">
    <source>
        <dbReference type="ARBA" id="ARBA00022475"/>
    </source>
</evidence>
<evidence type="ECO:0000256" key="8">
    <source>
        <dbReference type="ARBA" id="ARBA00023136"/>
    </source>
</evidence>
<proteinExistence type="predicted"/>
<evidence type="ECO:0000313" key="13">
    <source>
        <dbReference type="EMBL" id="ANS73337.1"/>
    </source>
</evidence>
<keyword evidence="5" id="KW-0547">Nucleotide-binding</keyword>
<organism evidence="13 14">
    <name type="scientific">Paenibacillus yonginensis</name>
    <dbReference type="NCBI Taxonomy" id="1462996"/>
    <lineage>
        <taxon>Bacteria</taxon>
        <taxon>Bacillati</taxon>
        <taxon>Bacillota</taxon>
        <taxon>Bacilli</taxon>
        <taxon>Bacillales</taxon>
        <taxon>Paenibacillaceae</taxon>
        <taxon>Paenibacillus</taxon>
    </lineage>
</organism>
<dbReference type="InterPro" id="IPR011527">
    <property type="entry name" value="ABC1_TM_dom"/>
</dbReference>
<evidence type="ECO:0000256" key="5">
    <source>
        <dbReference type="ARBA" id="ARBA00022741"/>
    </source>
</evidence>
<dbReference type="Proteomes" id="UP000092573">
    <property type="component" value="Chromosome"/>
</dbReference>
<dbReference type="SUPFAM" id="SSF90123">
    <property type="entry name" value="ABC transporter transmembrane region"/>
    <property type="match status" value="1"/>
</dbReference>
<dbReference type="Pfam" id="PF00664">
    <property type="entry name" value="ABC_membrane"/>
    <property type="match status" value="1"/>
</dbReference>
<feature type="transmembrane region" description="Helical" evidence="10">
    <location>
        <begin position="79"/>
        <end position="104"/>
    </location>
</feature>
<feature type="transmembrane region" description="Helical" evidence="10">
    <location>
        <begin position="313"/>
        <end position="340"/>
    </location>
</feature>
<dbReference type="FunFam" id="1.20.1560.10:FF:000011">
    <property type="entry name" value="Multidrug ABC transporter ATP-binding protein"/>
    <property type="match status" value="1"/>
</dbReference>
<dbReference type="InterPro" id="IPR017871">
    <property type="entry name" value="ABC_transporter-like_CS"/>
</dbReference>
<dbReference type="InterPro" id="IPR036640">
    <property type="entry name" value="ABC1_TM_sf"/>
</dbReference>
<dbReference type="InterPro" id="IPR003593">
    <property type="entry name" value="AAA+_ATPase"/>
</dbReference>
<dbReference type="GO" id="GO:0005524">
    <property type="term" value="F:ATP binding"/>
    <property type="evidence" value="ECO:0007669"/>
    <property type="project" value="UniProtKB-KW"/>
</dbReference>
<evidence type="ECO:0000259" key="11">
    <source>
        <dbReference type="PROSITE" id="PS50893"/>
    </source>
</evidence>
<dbReference type="PANTHER" id="PTHR43394">
    <property type="entry name" value="ATP-DEPENDENT PERMEASE MDL1, MITOCHONDRIAL"/>
    <property type="match status" value="1"/>
</dbReference>
<keyword evidence="7 10" id="KW-1133">Transmembrane helix</keyword>
<evidence type="ECO:0000256" key="4">
    <source>
        <dbReference type="ARBA" id="ARBA00022692"/>
    </source>
</evidence>
<feature type="transmembrane region" description="Helical" evidence="10">
    <location>
        <begin position="221"/>
        <end position="238"/>
    </location>
</feature>
<gene>
    <name evidence="13" type="ORF">AWM70_01020</name>
</gene>
<feature type="domain" description="ABC transmembrane type-1" evidence="12">
    <location>
        <begin position="81"/>
        <end position="362"/>
    </location>
</feature>